<name>A0A4R9LRV0_9LEPT</name>
<protein>
    <recommendedName>
        <fullName evidence="1">Cyclic nucleotide-binding domain-containing protein</fullName>
    </recommendedName>
</protein>
<dbReference type="InterPro" id="IPR050397">
    <property type="entry name" value="Env_Response_Regulators"/>
</dbReference>
<dbReference type="Pfam" id="PF00027">
    <property type="entry name" value="cNMP_binding"/>
    <property type="match status" value="2"/>
</dbReference>
<evidence type="ECO:0000259" key="1">
    <source>
        <dbReference type="PROSITE" id="PS50042"/>
    </source>
</evidence>
<sequence length="312" mass="34892">MNDQTDWGKLQSLQRTCRAGLDLIVQGQTSTSLFILLSGRLSVFRHSVKVSEIKKRGDYIGEIGILLKTPASATTRTETDVVVIEIESANVVRLFSHSPGMAIALARKMADRLAELNSTFSYLLDKSYRPELVKRFQEHQKTKQAQPTSVVLNLDLLKPYMIECKAGTQILTQNHFPTALYILVSGTLDIVKNGKTIAVENEEGYYLGDVAILRNKPSNATVITKTDTKLVEIKLDKVEGFLHHSPEIALSIAEKLAERTLAINELFLDLQVDAITEMKKNEKAPEEKANQSLESFDKIEKEIVAILEMNLH</sequence>
<proteinExistence type="predicted"/>
<dbReference type="PANTHER" id="PTHR24567:SF26">
    <property type="entry name" value="REGULATORY PROTEIN YEIL"/>
    <property type="match status" value="1"/>
</dbReference>
<dbReference type="InterPro" id="IPR014710">
    <property type="entry name" value="RmlC-like_jellyroll"/>
</dbReference>
<dbReference type="Proteomes" id="UP000298264">
    <property type="component" value="Unassembled WGS sequence"/>
</dbReference>
<feature type="domain" description="Cyclic nucleotide-binding" evidence="1">
    <location>
        <begin position="19"/>
        <end position="95"/>
    </location>
</feature>
<dbReference type="CDD" id="cd00038">
    <property type="entry name" value="CAP_ED"/>
    <property type="match status" value="2"/>
</dbReference>
<evidence type="ECO:0000313" key="3">
    <source>
        <dbReference type="Proteomes" id="UP000298264"/>
    </source>
</evidence>
<accession>A0A4R9LRV0</accession>
<dbReference type="GO" id="GO:0003700">
    <property type="term" value="F:DNA-binding transcription factor activity"/>
    <property type="evidence" value="ECO:0007669"/>
    <property type="project" value="TreeGrafter"/>
</dbReference>
<dbReference type="AlphaFoldDB" id="A0A4R9LRV0"/>
<dbReference type="Gene3D" id="2.60.120.10">
    <property type="entry name" value="Jelly Rolls"/>
    <property type="match status" value="2"/>
</dbReference>
<reference evidence="2" key="1">
    <citation type="journal article" date="2019" name="PLoS Negl. Trop. Dis.">
        <title>Revisiting the worldwide diversity of Leptospira species in the environment.</title>
        <authorList>
            <person name="Vincent A.T."/>
            <person name="Schiettekatte O."/>
            <person name="Bourhy P."/>
            <person name="Veyrier F.J."/>
            <person name="Picardeau M."/>
        </authorList>
    </citation>
    <scope>NUCLEOTIDE SEQUENCE [LARGE SCALE GENOMIC DNA]</scope>
    <source>
        <strain evidence="2">201400974</strain>
    </source>
</reference>
<dbReference type="GO" id="GO:0005829">
    <property type="term" value="C:cytosol"/>
    <property type="evidence" value="ECO:0007669"/>
    <property type="project" value="TreeGrafter"/>
</dbReference>
<dbReference type="InterPro" id="IPR018490">
    <property type="entry name" value="cNMP-bd_dom_sf"/>
</dbReference>
<gene>
    <name evidence="2" type="ORF">EHS11_06700</name>
</gene>
<dbReference type="RefSeq" id="WP_135763631.1">
    <property type="nucleotide sequence ID" value="NZ_RQHV01000042.1"/>
</dbReference>
<dbReference type="InterPro" id="IPR000595">
    <property type="entry name" value="cNMP-bd_dom"/>
</dbReference>
<keyword evidence="3" id="KW-1185">Reference proteome</keyword>
<dbReference type="OrthoDB" id="9771288at2"/>
<feature type="domain" description="Cyclic nucleotide-binding" evidence="1">
    <location>
        <begin position="154"/>
        <end position="259"/>
    </location>
</feature>
<dbReference type="SMART" id="SM00100">
    <property type="entry name" value="cNMP"/>
    <property type="match status" value="2"/>
</dbReference>
<dbReference type="PROSITE" id="PS50042">
    <property type="entry name" value="CNMP_BINDING_3"/>
    <property type="match status" value="2"/>
</dbReference>
<evidence type="ECO:0000313" key="2">
    <source>
        <dbReference type="EMBL" id="TGN10868.1"/>
    </source>
</evidence>
<dbReference type="SUPFAM" id="SSF51206">
    <property type="entry name" value="cAMP-binding domain-like"/>
    <property type="match status" value="2"/>
</dbReference>
<dbReference type="EMBL" id="RQHV01000042">
    <property type="protein sequence ID" value="TGN10868.1"/>
    <property type="molecule type" value="Genomic_DNA"/>
</dbReference>
<organism evidence="2 3">
    <name type="scientific">Leptospira ilyithenensis</name>
    <dbReference type="NCBI Taxonomy" id="2484901"/>
    <lineage>
        <taxon>Bacteria</taxon>
        <taxon>Pseudomonadati</taxon>
        <taxon>Spirochaetota</taxon>
        <taxon>Spirochaetia</taxon>
        <taxon>Leptospirales</taxon>
        <taxon>Leptospiraceae</taxon>
        <taxon>Leptospira</taxon>
    </lineage>
</organism>
<comment type="caution">
    <text evidence="2">The sequence shown here is derived from an EMBL/GenBank/DDBJ whole genome shotgun (WGS) entry which is preliminary data.</text>
</comment>
<dbReference type="PANTHER" id="PTHR24567">
    <property type="entry name" value="CRP FAMILY TRANSCRIPTIONAL REGULATORY PROTEIN"/>
    <property type="match status" value="1"/>
</dbReference>